<name>A0A1I9G5J6_BRUMA</name>
<protein>
    <submittedName>
        <fullName evidence="1">Bm843</fullName>
    </submittedName>
</protein>
<evidence type="ECO:0000313" key="1">
    <source>
        <dbReference type="EMBL" id="CDQ01490.1"/>
    </source>
</evidence>
<dbReference type="AlphaFoldDB" id="A0A1I9G5J6"/>
<gene>
    <name evidence="1" type="primary">Bm843</name>
    <name evidence="1" type="ORF">BM_Bm843</name>
</gene>
<reference evidence="1" key="2">
    <citation type="submission" date="2012-12" db="EMBL/GenBank/DDBJ databases">
        <authorList>
            <consortium name="WormBase Consortium"/>
            <person name="Ghedin E."/>
            <person name="Paulini M."/>
        </authorList>
    </citation>
    <scope>NUCLEOTIDE SEQUENCE</scope>
    <source>
        <strain evidence="1">FR3</strain>
    </source>
</reference>
<reference evidence="1" key="1">
    <citation type="journal article" date="2007" name="Science">
        <title>Draft genome of the filarial nematode parasite Brugia malayi.</title>
        <authorList>
            <person name="Ghedin E."/>
            <person name="Wang S."/>
            <person name="Spiro D."/>
            <person name="Caler E."/>
            <person name="Zhao Q."/>
            <person name="Crabtree J."/>
            <person name="Allen J.E."/>
            <person name="Delcher A.L."/>
            <person name="Guiliano D.B."/>
            <person name="Miranda-Saavedra D."/>
            <person name="Angiuoli S.V."/>
            <person name="Creasy T."/>
            <person name="Amedeo P."/>
            <person name="Haas B."/>
            <person name="El-Sayed N.M."/>
            <person name="Wortman J.R."/>
            <person name="Feldblyum T."/>
            <person name="Tallon L."/>
            <person name="Schatz M."/>
            <person name="Shumway M."/>
            <person name="Koo H."/>
            <person name="Salzberg S.L."/>
            <person name="Schobel S."/>
            <person name="Pertea M."/>
            <person name="Pop M."/>
            <person name="White O."/>
            <person name="Barton G.J."/>
            <person name="Carlow C.K."/>
            <person name="Crawford M.J."/>
            <person name="Daub J."/>
            <person name="Dimmic M.W."/>
            <person name="Estes C.F."/>
            <person name="Foster J.M."/>
            <person name="Ganatra M."/>
            <person name="Gregory W.F."/>
            <person name="Johnson N.M."/>
            <person name="Jin J."/>
            <person name="Komuniecki R."/>
            <person name="Korf I."/>
            <person name="Kumar S."/>
            <person name="Laney S."/>
            <person name="Li B.W."/>
            <person name="Li W."/>
            <person name="Lindblom T.H."/>
            <person name="Lustigman S."/>
            <person name="Ma D."/>
            <person name="Maina C.V."/>
            <person name="Martin D.M."/>
            <person name="McCarter J.P."/>
            <person name="McReynolds L."/>
            <person name="Mitreva M."/>
            <person name="Nutman T.B."/>
            <person name="Parkinson J."/>
            <person name="Peregrin-Alvarez J.M."/>
            <person name="Poole C."/>
            <person name="Ren Q."/>
            <person name="Saunders L."/>
            <person name="Sluder A.E."/>
            <person name="Smith K."/>
            <person name="Stanke M."/>
            <person name="Unnasch T.R."/>
            <person name="Ware J."/>
            <person name="Wei A.D."/>
            <person name="Weil G."/>
            <person name="Williams D.J."/>
            <person name="Zhang Y."/>
            <person name="Williams S.A."/>
            <person name="Fraser-Liggett C."/>
            <person name="Slatko B."/>
            <person name="Blaxter M.L."/>
            <person name="Scott A.L."/>
        </authorList>
    </citation>
    <scope>NUCLEOTIDE SEQUENCE</scope>
    <source>
        <strain evidence="1">FR3</strain>
    </source>
</reference>
<proteinExistence type="predicted"/>
<dbReference type="EMBL" id="LN860316">
    <property type="protein sequence ID" value="CDQ01490.1"/>
    <property type="molecule type" value="Genomic_DNA"/>
</dbReference>
<organism evidence="1">
    <name type="scientific">Brugia malayi</name>
    <name type="common">Filarial nematode worm</name>
    <dbReference type="NCBI Taxonomy" id="6279"/>
    <lineage>
        <taxon>Eukaryota</taxon>
        <taxon>Metazoa</taxon>
        <taxon>Ecdysozoa</taxon>
        <taxon>Nematoda</taxon>
        <taxon>Chromadorea</taxon>
        <taxon>Rhabditida</taxon>
        <taxon>Spirurina</taxon>
        <taxon>Spiruromorpha</taxon>
        <taxon>Filarioidea</taxon>
        <taxon>Onchocercidae</taxon>
        <taxon>Brugia</taxon>
    </lineage>
</organism>
<sequence length="84" mass="9782">MDTLTFIKQTQQTFESISGIEQTFICPKKALEFTIKHFPFRFASAKSIVLVICKKCSQNGHKEMLNMLLEQVNLTFFIFILNFN</sequence>
<accession>A0A1I9G5J6</accession>